<name>A0A5S4HBK5_9ACTN</name>
<dbReference type="AlphaFoldDB" id="A0A5S4HBK5"/>
<dbReference type="Gene3D" id="1.10.260.40">
    <property type="entry name" value="lambda repressor-like DNA-binding domains"/>
    <property type="match status" value="1"/>
</dbReference>
<comment type="caution">
    <text evidence="2">The sequence shown here is derived from an EMBL/GenBank/DDBJ whole genome shotgun (WGS) entry which is preliminary data.</text>
</comment>
<dbReference type="InterPro" id="IPR043917">
    <property type="entry name" value="DUF5753"/>
</dbReference>
<evidence type="ECO:0000259" key="1">
    <source>
        <dbReference type="SMART" id="SM00530"/>
    </source>
</evidence>
<dbReference type="OrthoDB" id="3466567at2"/>
<organism evidence="2 3">
    <name type="scientific">Actinomadura geliboluensis</name>
    <dbReference type="NCBI Taxonomy" id="882440"/>
    <lineage>
        <taxon>Bacteria</taxon>
        <taxon>Bacillati</taxon>
        <taxon>Actinomycetota</taxon>
        <taxon>Actinomycetes</taxon>
        <taxon>Streptosporangiales</taxon>
        <taxon>Thermomonosporaceae</taxon>
        <taxon>Actinomadura</taxon>
    </lineage>
</organism>
<dbReference type="Pfam" id="PF19054">
    <property type="entry name" value="DUF5753"/>
    <property type="match status" value="1"/>
</dbReference>
<accession>A0A5S4HBK5</accession>
<gene>
    <name evidence="2" type="ORF">ETD96_02075</name>
</gene>
<proteinExistence type="predicted"/>
<dbReference type="Proteomes" id="UP000305238">
    <property type="component" value="Unassembled WGS sequence"/>
</dbReference>
<protein>
    <submittedName>
        <fullName evidence="2">Transcriptional regulator</fullName>
    </submittedName>
</protein>
<dbReference type="GO" id="GO:0003677">
    <property type="term" value="F:DNA binding"/>
    <property type="evidence" value="ECO:0007669"/>
    <property type="project" value="InterPro"/>
</dbReference>
<dbReference type="SUPFAM" id="SSF47413">
    <property type="entry name" value="lambda repressor-like DNA-binding domains"/>
    <property type="match status" value="1"/>
</dbReference>
<dbReference type="SMART" id="SM00530">
    <property type="entry name" value="HTH_XRE"/>
    <property type="match status" value="1"/>
</dbReference>
<keyword evidence="3" id="KW-1185">Reference proteome</keyword>
<sequence>MSENQARTFFGSELRRKREDAGLTGKQLADALGCTPQWISTMESGRKVSEQSALDLDTYFKTGGHFHRLWKLVNDVELKTTLPPGFNEYAEQEMNASSLRAFSGSLINGLFQTEEYARAVMGRMMGDRVTELVAKRMARQTILTRDNPPLVWLTIDEAILHRVIGSPEIMRGQLEALLATSERPGTVLEVMPFHCGYHAGLGGEFTILGFPDGSSAAYTESAGVGTLIQKPDQVADFVVRWDSLRGYALSIPESRAAVKAAMERL</sequence>
<dbReference type="InterPro" id="IPR010982">
    <property type="entry name" value="Lambda_DNA-bd_dom_sf"/>
</dbReference>
<dbReference type="Pfam" id="PF13560">
    <property type="entry name" value="HTH_31"/>
    <property type="match status" value="1"/>
</dbReference>
<dbReference type="CDD" id="cd00093">
    <property type="entry name" value="HTH_XRE"/>
    <property type="match status" value="1"/>
</dbReference>
<evidence type="ECO:0000313" key="3">
    <source>
        <dbReference type="Proteomes" id="UP000305238"/>
    </source>
</evidence>
<dbReference type="InterPro" id="IPR001387">
    <property type="entry name" value="Cro/C1-type_HTH"/>
</dbReference>
<evidence type="ECO:0000313" key="2">
    <source>
        <dbReference type="EMBL" id="TMR42114.1"/>
    </source>
</evidence>
<dbReference type="EMBL" id="VCKZ01000006">
    <property type="protein sequence ID" value="TMR42114.1"/>
    <property type="molecule type" value="Genomic_DNA"/>
</dbReference>
<dbReference type="RefSeq" id="WP_138633102.1">
    <property type="nucleotide sequence ID" value="NZ_VCKZ01000006.1"/>
</dbReference>
<feature type="domain" description="HTH cro/C1-type" evidence="1">
    <location>
        <begin position="13"/>
        <end position="66"/>
    </location>
</feature>
<reference evidence="2 3" key="1">
    <citation type="submission" date="2019-05" db="EMBL/GenBank/DDBJ databases">
        <title>Draft genome sequence of Actinomadura geliboluensis A8036.</title>
        <authorList>
            <person name="Saricaoglu S."/>
            <person name="Isik K."/>
        </authorList>
    </citation>
    <scope>NUCLEOTIDE SEQUENCE [LARGE SCALE GENOMIC DNA]</scope>
    <source>
        <strain evidence="2 3">A8036</strain>
    </source>
</reference>